<dbReference type="SUPFAM" id="SSF52058">
    <property type="entry name" value="L domain-like"/>
    <property type="match status" value="1"/>
</dbReference>
<keyword evidence="12" id="KW-1133">Transmembrane helix</keyword>
<dbReference type="PANTHER" id="PTHR48065:SF11">
    <property type="entry name" value="OS11G0213300 PROTEIN"/>
    <property type="match status" value="1"/>
</dbReference>
<dbReference type="PaxDb" id="55529-EKX47548"/>
<organism evidence="19">
    <name type="scientific">Guillardia theta (strain CCMP2712)</name>
    <name type="common">Cryptophyte</name>
    <dbReference type="NCBI Taxonomy" id="905079"/>
    <lineage>
        <taxon>Eukaryota</taxon>
        <taxon>Cryptophyceae</taxon>
        <taxon>Pyrenomonadales</taxon>
        <taxon>Geminigeraceae</taxon>
        <taxon>Guillardia</taxon>
    </lineage>
</organism>
<evidence type="ECO:0000256" key="17">
    <source>
        <dbReference type="ARBA" id="ARBA00048679"/>
    </source>
</evidence>
<dbReference type="KEGG" id="gtt:GUITHDRAFT_162646"/>
<dbReference type="HOGENOM" id="CLU_848499_0_0_1"/>
<evidence type="ECO:0000256" key="9">
    <source>
        <dbReference type="ARBA" id="ARBA00022737"/>
    </source>
</evidence>
<protein>
    <recommendedName>
        <fullName evidence="2">non-specific serine/threonine protein kinase</fullName>
        <ecNumber evidence="2">2.7.11.1</ecNumber>
    </recommendedName>
</protein>
<evidence type="ECO:0000256" key="5">
    <source>
        <dbReference type="ARBA" id="ARBA00022614"/>
    </source>
</evidence>
<keyword evidence="6" id="KW-0808">Transferase</keyword>
<evidence type="ECO:0000313" key="21">
    <source>
        <dbReference type="Proteomes" id="UP000011087"/>
    </source>
</evidence>
<evidence type="ECO:0000256" key="18">
    <source>
        <dbReference type="SAM" id="SignalP"/>
    </source>
</evidence>
<accession>L1JGA2</accession>
<keyword evidence="8 18" id="KW-0732">Signal</keyword>
<dbReference type="GO" id="GO:0004674">
    <property type="term" value="F:protein serine/threonine kinase activity"/>
    <property type="evidence" value="ECO:0007669"/>
    <property type="project" value="UniProtKB-EC"/>
</dbReference>
<dbReference type="EC" id="2.7.11.1" evidence="2"/>
<dbReference type="EMBL" id="JH992989">
    <property type="protein sequence ID" value="EKX47548.1"/>
    <property type="molecule type" value="Genomic_DNA"/>
</dbReference>
<dbReference type="eggNOG" id="ENOG502S529">
    <property type="taxonomic scope" value="Eukaryota"/>
</dbReference>
<comment type="catalytic activity">
    <reaction evidence="16">
        <text>L-threonyl-[protein] + ATP = O-phospho-L-threonyl-[protein] + ADP + H(+)</text>
        <dbReference type="Rhea" id="RHEA:46608"/>
        <dbReference type="Rhea" id="RHEA-COMP:11060"/>
        <dbReference type="Rhea" id="RHEA-COMP:11605"/>
        <dbReference type="ChEBI" id="CHEBI:15378"/>
        <dbReference type="ChEBI" id="CHEBI:30013"/>
        <dbReference type="ChEBI" id="CHEBI:30616"/>
        <dbReference type="ChEBI" id="CHEBI:61977"/>
        <dbReference type="ChEBI" id="CHEBI:456216"/>
        <dbReference type="EC" id="2.7.11.1"/>
    </reaction>
</comment>
<dbReference type="AlphaFoldDB" id="L1JGA2"/>
<keyword evidence="11" id="KW-0067">ATP-binding</keyword>
<evidence type="ECO:0000256" key="14">
    <source>
        <dbReference type="ARBA" id="ARBA00023170"/>
    </source>
</evidence>
<evidence type="ECO:0000256" key="3">
    <source>
        <dbReference type="ARBA" id="ARBA00022475"/>
    </source>
</evidence>
<keyword evidence="7" id="KW-0812">Transmembrane</keyword>
<dbReference type="EnsemblProtists" id="EKX47548">
    <property type="protein sequence ID" value="EKX47548"/>
    <property type="gene ID" value="GUITHDRAFT_162646"/>
</dbReference>
<keyword evidence="3" id="KW-1003">Cell membrane</keyword>
<evidence type="ECO:0000256" key="11">
    <source>
        <dbReference type="ARBA" id="ARBA00022840"/>
    </source>
</evidence>
<evidence type="ECO:0000256" key="10">
    <source>
        <dbReference type="ARBA" id="ARBA00022741"/>
    </source>
</evidence>
<reference evidence="19 21" key="1">
    <citation type="journal article" date="2012" name="Nature">
        <title>Algal genomes reveal evolutionary mosaicism and the fate of nucleomorphs.</title>
        <authorList>
            <consortium name="DOE Joint Genome Institute"/>
            <person name="Curtis B.A."/>
            <person name="Tanifuji G."/>
            <person name="Burki F."/>
            <person name="Gruber A."/>
            <person name="Irimia M."/>
            <person name="Maruyama S."/>
            <person name="Arias M.C."/>
            <person name="Ball S.G."/>
            <person name="Gile G.H."/>
            <person name="Hirakawa Y."/>
            <person name="Hopkins J.F."/>
            <person name="Kuo A."/>
            <person name="Rensing S.A."/>
            <person name="Schmutz J."/>
            <person name="Symeonidi A."/>
            <person name="Elias M."/>
            <person name="Eveleigh R.J."/>
            <person name="Herman E.K."/>
            <person name="Klute M.J."/>
            <person name="Nakayama T."/>
            <person name="Obornik M."/>
            <person name="Reyes-Prieto A."/>
            <person name="Armbrust E.V."/>
            <person name="Aves S.J."/>
            <person name="Beiko R.G."/>
            <person name="Coutinho P."/>
            <person name="Dacks J.B."/>
            <person name="Durnford D.G."/>
            <person name="Fast N.M."/>
            <person name="Green B.R."/>
            <person name="Grisdale C.J."/>
            <person name="Hempel F."/>
            <person name="Henrissat B."/>
            <person name="Hoppner M.P."/>
            <person name="Ishida K."/>
            <person name="Kim E."/>
            <person name="Koreny L."/>
            <person name="Kroth P.G."/>
            <person name="Liu Y."/>
            <person name="Malik S.B."/>
            <person name="Maier U.G."/>
            <person name="McRose D."/>
            <person name="Mock T."/>
            <person name="Neilson J.A."/>
            <person name="Onodera N.T."/>
            <person name="Poole A.M."/>
            <person name="Pritham E.J."/>
            <person name="Richards T.A."/>
            <person name="Rocap G."/>
            <person name="Roy S.W."/>
            <person name="Sarai C."/>
            <person name="Schaack S."/>
            <person name="Shirato S."/>
            <person name="Slamovits C.H."/>
            <person name="Spencer D.F."/>
            <person name="Suzuki S."/>
            <person name="Worden A.Z."/>
            <person name="Zauner S."/>
            <person name="Barry K."/>
            <person name="Bell C."/>
            <person name="Bharti A.K."/>
            <person name="Crow J.A."/>
            <person name="Grimwood J."/>
            <person name="Kramer R."/>
            <person name="Lindquist E."/>
            <person name="Lucas S."/>
            <person name="Salamov A."/>
            <person name="McFadden G.I."/>
            <person name="Lane C.E."/>
            <person name="Keeling P.J."/>
            <person name="Gray M.W."/>
            <person name="Grigoriev I.V."/>
            <person name="Archibald J.M."/>
        </authorList>
    </citation>
    <scope>NUCLEOTIDE SEQUENCE</scope>
    <source>
        <strain evidence="19 21">CCMP2712</strain>
    </source>
</reference>
<sequence>MMQWKSRMVALLLVLAQHSVKVCSHKLMSSEEKLMRDLAALWRVEEWEGEDICSWSGVTCKEIEVKGLAGTSQQQAIQSIRVSGVCQHFDDESTCVLPSYITKFRAIEHLYLAGNGFYGSIPADIGSVSSLKSLFLNSNNLVGAIPSSIGKLKNLEKLHLNSNKLSGSIPREIGGATSLHQLELQQNELTGSIPDTIGELKSLVQLDLNENELEGEIPPALGALKELHRLFLADNLLHGDIPAELLGPHMVHLKKVDLSNNKLKGFVPLGVCKLGDLILLRLSGNAELEGNVPECDAPYGPYADEENKKHCKSQIKDMCRGLSRHDEF</sequence>
<keyword evidence="10" id="KW-0547">Nucleotide-binding</keyword>
<reference evidence="21" key="2">
    <citation type="submission" date="2012-11" db="EMBL/GenBank/DDBJ databases">
        <authorList>
            <person name="Kuo A."/>
            <person name="Curtis B.A."/>
            <person name="Tanifuji G."/>
            <person name="Burki F."/>
            <person name="Gruber A."/>
            <person name="Irimia M."/>
            <person name="Maruyama S."/>
            <person name="Arias M.C."/>
            <person name="Ball S.G."/>
            <person name="Gile G.H."/>
            <person name="Hirakawa Y."/>
            <person name="Hopkins J.F."/>
            <person name="Rensing S.A."/>
            <person name="Schmutz J."/>
            <person name="Symeonidi A."/>
            <person name="Elias M."/>
            <person name="Eveleigh R.J."/>
            <person name="Herman E.K."/>
            <person name="Klute M.J."/>
            <person name="Nakayama T."/>
            <person name="Obornik M."/>
            <person name="Reyes-Prieto A."/>
            <person name="Armbrust E.V."/>
            <person name="Aves S.J."/>
            <person name="Beiko R.G."/>
            <person name="Coutinho P."/>
            <person name="Dacks J.B."/>
            <person name="Durnford D.G."/>
            <person name="Fast N.M."/>
            <person name="Green B.R."/>
            <person name="Grisdale C."/>
            <person name="Hempe F."/>
            <person name="Henrissat B."/>
            <person name="Hoppner M.P."/>
            <person name="Ishida K.-I."/>
            <person name="Kim E."/>
            <person name="Koreny L."/>
            <person name="Kroth P.G."/>
            <person name="Liu Y."/>
            <person name="Malik S.-B."/>
            <person name="Maier U.G."/>
            <person name="McRose D."/>
            <person name="Mock T."/>
            <person name="Neilson J.A."/>
            <person name="Onodera N.T."/>
            <person name="Poole A.M."/>
            <person name="Pritham E.J."/>
            <person name="Richards T.A."/>
            <person name="Rocap G."/>
            <person name="Roy S.W."/>
            <person name="Sarai C."/>
            <person name="Schaack S."/>
            <person name="Shirato S."/>
            <person name="Slamovits C.H."/>
            <person name="Spencer D.F."/>
            <person name="Suzuki S."/>
            <person name="Worden A.Z."/>
            <person name="Zauner S."/>
            <person name="Barry K."/>
            <person name="Bell C."/>
            <person name="Bharti A.K."/>
            <person name="Crow J.A."/>
            <person name="Grimwood J."/>
            <person name="Kramer R."/>
            <person name="Lindquist E."/>
            <person name="Lucas S."/>
            <person name="Salamov A."/>
            <person name="McFadden G.I."/>
            <person name="Lane C.E."/>
            <person name="Keeling P.J."/>
            <person name="Gray M.W."/>
            <person name="Grigoriev I.V."/>
            <person name="Archibald J.M."/>
        </authorList>
    </citation>
    <scope>NUCLEOTIDE SEQUENCE</scope>
    <source>
        <strain evidence="21">CCMP2712</strain>
    </source>
</reference>
<dbReference type="InterPro" id="IPR003591">
    <property type="entry name" value="Leu-rich_rpt_typical-subtyp"/>
</dbReference>
<dbReference type="InterPro" id="IPR001611">
    <property type="entry name" value="Leu-rich_rpt"/>
</dbReference>
<evidence type="ECO:0000256" key="6">
    <source>
        <dbReference type="ARBA" id="ARBA00022679"/>
    </source>
</evidence>
<comment type="subcellular location">
    <subcellularLocation>
        <location evidence="1">Cell membrane</location>
        <topology evidence="1">Single-pass type I membrane protein</topology>
    </subcellularLocation>
</comment>
<keyword evidence="5" id="KW-0433">Leucine-rich repeat</keyword>
<dbReference type="Pfam" id="PF13855">
    <property type="entry name" value="LRR_8"/>
    <property type="match status" value="1"/>
</dbReference>
<evidence type="ECO:0000313" key="19">
    <source>
        <dbReference type="EMBL" id="EKX47548.1"/>
    </source>
</evidence>
<evidence type="ECO:0000256" key="8">
    <source>
        <dbReference type="ARBA" id="ARBA00022729"/>
    </source>
</evidence>
<evidence type="ECO:0000256" key="15">
    <source>
        <dbReference type="ARBA" id="ARBA00023180"/>
    </source>
</evidence>
<keyword evidence="21" id="KW-1185">Reference proteome</keyword>
<keyword evidence="13" id="KW-0472">Membrane</keyword>
<dbReference type="GeneID" id="17304237"/>
<evidence type="ECO:0000256" key="7">
    <source>
        <dbReference type="ARBA" id="ARBA00022692"/>
    </source>
</evidence>
<evidence type="ECO:0000256" key="12">
    <source>
        <dbReference type="ARBA" id="ARBA00022989"/>
    </source>
</evidence>
<dbReference type="STRING" id="905079.L1JGA2"/>
<dbReference type="GO" id="GO:0005524">
    <property type="term" value="F:ATP binding"/>
    <property type="evidence" value="ECO:0007669"/>
    <property type="project" value="UniProtKB-KW"/>
</dbReference>
<gene>
    <name evidence="19" type="ORF">GUITHDRAFT_162646</name>
</gene>
<evidence type="ECO:0000313" key="20">
    <source>
        <dbReference type="EnsemblProtists" id="EKX47548"/>
    </source>
</evidence>
<reference evidence="20" key="3">
    <citation type="submission" date="2015-06" db="UniProtKB">
        <authorList>
            <consortium name="EnsemblProtists"/>
        </authorList>
    </citation>
    <scope>IDENTIFICATION</scope>
</reference>
<dbReference type="GO" id="GO:0005886">
    <property type="term" value="C:plasma membrane"/>
    <property type="evidence" value="ECO:0007669"/>
    <property type="project" value="UniProtKB-SubCell"/>
</dbReference>
<feature type="signal peptide" evidence="18">
    <location>
        <begin position="1"/>
        <end position="24"/>
    </location>
</feature>
<dbReference type="Gene3D" id="3.80.10.10">
    <property type="entry name" value="Ribonuclease Inhibitor"/>
    <property type="match status" value="2"/>
</dbReference>
<evidence type="ECO:0000256" key="13">
    <source>
        <dbReference type="ARBA" id="ARBA00023136"/>
    </source>
</evidence>
<comment type="catalytic activity">
    <reaction evidence="17">
        <text>L-seryl-[protein] + ATP = O-phospho-L-seryl-[protein] + ADP + H(+)</text>
        <dbReference type="Rhea" id="RHEA:17989"/>
        <dbReference type="Rhea" id="RHEA-COMP:9863"/>
        <dbReference type="Rhea" id="RHEA-COMP:11604"/>
        <dbReference type="ChEBI" id="CHEBI:15378"/>
        <dbReference type="ChEBI" id="CHEBI:29999"/>
        <dbReference type="ChEBI" id="CHEBI:30616"/>
        <dbReference type="ChEBI" id="CHEBI:83421"/>
        <dbReference type="ChEBI" id="CHEBI:456216"/>
        <dbReference type="EC" id="2.7.11.1"/>
    </reaction>
</comment>
<name>L1JGA2_GUITC</name>
<keyword evidence="14" id="KW-0675">Receptor</keyword>
<evidence type="ECO:0000256" key="2">
    <source>
        <dbReference type="ARBA" id="ARBA00012513"/>
    </source>
</evidence>
<evidence type="ECO:0000256" key="1">
    <source>
        <dbReference type="ARBA" id="ARBA00004251"/>
    </source>
</evidence>
<dbReference type="Proteomes" id="UP000011087">
    <property type="component" value="Unassembled WGS sequence"/>
</dbReference>
<proteinExistence type="predicted"/>
<evidence type="ECO:0000256" key="4">
    <source>
        <dbReference type="ARBA" id="ARBA00022553"/>
    </source>
</evidence>
<dbReference type="FunFam" id="3.80.10.10:FF:000416">
    <property type="entry name" value="Probable leucine-rich repeat receptor-like protein kinase At5g63930"/>
    <property type="match status" value="1"/>
</dbReference>
<feature type="chain" id="PRO_5008771411" description="non-specific serine/threonine protein kinase" evidence="18">
    <location>
        <begin position="25"/>
        <end position="328"/>
    </location>
</feature>
<dbReference type="OrthoDB" id="676979at2759"/>
<keyword evidence="4" id="KW-0597">Phosphoprotein</keyword>
<keyword evidence="9" id="KW-0677">Repeat</keyword>
<dbReference type="Pfam" id="PF00560">
    <property type="entry name" value="LRR_1"/>
    <property type="match status" value="2"/>
</dbReference>
<evidence type="ECO:0000256" key="16">
    <source>
        <dbReference type="ARBA" id="ARBA00047899"/>
    </source>
</evidence>
<dbReference type="PANTHER" id="PTHR48065">
    <property type="entry name" value="OS10G0469600 PROTEIN"/>
    <property type="match status" value="1"/>
</dbReference>
<keyword evidence="15" id="KW-0325">Glycoprotein</keyword>
<dbReference type="InterPro" id="IPR032675">
    <property type="entry name" value="LRR_dom_sf"/>
</dbReference>
<dbReference type="SMART" id="SM00369">
    <property type="entry name" value="LRR_TYP"/>
    <property type="match status" value="4"/>
</dbReference>
<dbReference type="OMA" id="ASHQFIC"/>
<feature type="non-terminal residue" evidence="19">
    <location>
        <position position="1"/>
    </location>
</feature>
<dbReference type="RefSeq" id="XP_005834528.1">
    <property type="nucleotide sequence ID" value="XM_005834471.1"/>
</dbReference>